<dbReference type="AlphaFoldDB" id="W4QX53"/>
<dbReference type="Pfam" id="PF25164">
    <property type="entry name" value="CoiA_N"/>
    <property type="match status" value="1"/>
</dbReference>
<sequence length="493" mass="57815">MNKALMENKIINLLSEEYEKQREQLKESGLFRCPICKEQVVLHWAEVPKKIPHFKHKPESVCIGTQSESQEHQEAKRKLFAYLSKTLEHKIKMIDIEYYIAETNQIADVYIEFTNGSRWAIEYQRSNMSPEHLKQRRSLYKKLGIRDIWIVGENVIKENGLFSYRVFNIGQAIISNTAFGNDSLVAFNPNNNKVSIYRGLERLNNRTYIVNTGVYHYDLDDICFNLWGEIFCFDDFLAYKESPDKVTYHFLESYKNFTAMNEKLYRSEVPGYTFKVFIEDQDSKEKVERNLTTPDEIIKYVPVEMKDINFSLQITYNSSQLHEINGFFVEEIYPSKWGGYIKENRAEKKSDFQNVTRGWLLFALEDIYSSKFQTLKDLQKEIKILENGEQIPFSLRNQVLQKHGLIDKPFLLSELSKEVSIEDCLLQFLKIANISVERENVKEVALYKGVVTLEELQSPFTIPILSSLVKRINRHILTSKDYHHATNSIFSET</sequence>
<evidence type="ECO:0000259" key="1">
    <source>
        <dbReference type="Pfam" id="PF06054"/>
    </source>
</evidence>
<dbReference type="STRING" id="1236973.JCM9157_3650"/>
<dbReference type="Pfam" id="PF06054">
    <property type="entry name" value="CoiA_nuc"/>
    <property type="match status" value="1"/>
</dbReference>
<evidence type="ECO:0000313" key="4">
    <source>
        <dbReference type="Proteomes" id="UP000018896"/>
    </source>
</evidence>
<organism evidence="3 4">
    <name type="scientific">Halalkalibacter akibai (strain ATCC 43226 / DSM 21942 / CIP 109018 / JCM 9157 / 1139)</name>
    <name type="common">Bacillus akibai</name>
    <dbReference type="NCBI Taxonomy" id="1236973"/>
    <lineage>
        <taxon>Bacteria</taxon>
        <taxon>Bacillati</taxon>
        <taxon>Bacillota</taxon>
        <taxon>Bacilli</taxon>
        <taxon>Bacillales</taxon>
        <taxon>Bacillaceae</taxon>
        <taxon>Halalkalibacter</taxon>
    </lineage>
</organism>
<feature type="domain" description="Competence protein CoiA nuclease-like" evidence="1">
    <location>
        <begin position="68"/>
        <end position="215"/>
    </location>
</feature>
<dbReference type="OrthoDB" id="3784230at2"/>
<evidence type="ECO:0000259" key="2">
    <source>
        <dbReference type="Pfam" id="PF25164"/>
    </source>
</evidence>
<gene>
    <name evidence="3" type="ORF">JCM9157_3650</name>
</gene>
<proteinExistence type="predicted"/>
<dbReference type="Proteomes" id="UP000018896">
    <property type="component" value="Unassembled WGS sequence"/>
</dbReference>
<comment type="caution">
    <text evidence="3">The sequence shown here is derived from an EMBL/GenBank/DDBJ whole genome shotgun (WGS) entry which is preliminary data.</text>
</comment>
<feature type="domain" description="Competence protein CoiA-like N-terminal" evidence="2">
    <location>
        <begin position="18"/>
        <end position="62"/>
    </location>
</feature>
<dbReference type="RefSeq" id="WP_035666479.1">
    <property type="nucleotide sequence ID" value="NZ_BAUV01000035.1"/>
</dbReference>
<accession>W4QX53</accession>
<evidence type="ECO:0008006" key="5">
    <source>
        <dbReference type="Google" id="ProtNLM"/>
    </source>
</evidence>
<dbReference type="EMBL" id="BAUV01000035">
    <property type="protein sequence ID" value="GAE36462.1"/>
    <property type="molecule type" value="Genomic_DNA"/>
</dbReference>
<dbReference type="eggNOG" id="COG4469">
    <property type="taxonomic scope" value="Bacteria"/>
</dbReference>
<evidence type="ECO:0000313" key="3">
    <source>
        <dbReference type="EMBL" id="GAE36462.1"/>
    </source>
</evidence>
<keyword evidence="4" id="KW-1185">Reference proteome</keyword>
<protein>
    <recommendedName>
        <fullName evidence="5">Competence protein CoiA</fullName>
    </recommendedName>
</protein>
<reference evidence="3 4" key="1">
    <citation type="journal article" date="2014" name="Genome Announc.">
        <title>Draft Genome Sequences of Three Alkaliphilic Bacillus Strains, Bacillus wakoensis JCM 9140T, Bacillus akibai JCM 9157T, and Bacillus hemicellulosilyticus JCM 9152T.</title>
        <authorList>
            <person name="Yuki M."/>
            <person name="Oshima K."/>
            <person name="Suda W."/>
            <person name="Oshida Y."/>
            <person name="Kitamura K."/>
            <person name="Iida T."/>
            <person name="Hattori M."/>
            <person name="Ohkuma M."/>
        </authorList>
    </citation>
    <scope>NUCLEOTIDE SEQUENCE [LARGE SCALE GENOMIC DNA]</scope>
    <source>
        <strain evidence="3 4">JCM 9157</strain>
    </source>
</reference>
<dbReference type="InterPro" id="IPR057253">
    <property type="entry name" value="CoiA-like_N"/>
</dbReference>
<dbReference type="InterPro" id="IPR010330">
    <property type="entry name" value="CoiA_nuc"/>
</dbReference>
<name>W4QX53_HALA3</name>